<name>A0A2H4SAQ5_CORMI</name>
<sequence>MGNMGIQAFSITEQQRIEHRAEDTAASPVSGSKSAKRAVVTSGQHSAIEALASRYNDEKPCRVFGPDNGSYNACLFCRVEFPDDATKWVVQMPIELCTVGCQKFRVPHHSGAVGIDAKLLSPHCSSPSAMGQADKRSGHFEVNERFYCASIVRAYGRGESLACDDTAQMFLVSNYIRGRPLEPPMLFQLEQSIRTRLYNQIHDAFLQLRQLEFSTMGSLTHWTGRANQWLAICSPLPTTSSLISGFLDWEFSNIVPLPLFASPSWATDHDDPGLHYLSFDFRTELYRAAIFSATHSELLHEWYPSRNLEPSTAFSIALIVRFTSHVADVFHRRFAKEFGDGLHEAISGFFNANKDYAAEARRRAERNATIKDGE</sequence>
<dbReference type="VEuPathDB" id="FungiDB:A9K55_005559"/>
<dbReference type="AlphaFoldDB" id="A0A2H4SAQ5"/>
<evidence type="ECO:0000313" key="2">
    <source>
        <dbReference type="EMBL" id="ATY60194.1"/>
    </source>
</evidence>
<feature type="region of interest" description="Disordered" evidence="1">
    <location>
        <begin position="17"/>
        <end position="38"/>
    </location>
</feature>
<gene>
    <name evidence="2" type="ORF">A9K55_005559</name>
</gene>
<organism evidence="2 3">
    <name type="scientific">Cordyceps militaris</name>
    <name type="common">Caterpillar fungus</name>
    <name type="synonym">Clavaria militaris</name>
    <dbReference type="NCBI Taxonomy" id="73501"/>
    <lineage>
        <taxon>Eukaryota</taxon>
        <taxon>Fungi</taxon>
        <taxon>Dikarya</taxon>
        <taxon>Ascomycota</taxon>
        <taxon>Pezizomycotina</taxon>
        <taxon>Sordariomycetes</taxon>
        <taxon>Hypocreomycetidae</taxon>
        <taxon>Hypocreales</taxon>
        <taxon>Cordycipitaceae</taxon>
        <taxon>Cordyceps</taxon>
    </lineage>
</organism>
<dbReference type="Proteomes" id="UP000323067">
    <property type="component" value="Chromosome vi"/>
</dbReference>
<evidence type="ECO:0000313" key="3">
    <source>
        <dbReference type="Proteomes" id="UP000323067"/>
    </source>
</evidence>
<proteinExistence type="predicted"/>
<protein>
    <submittedName>
        <fullName evidence="2">Phosphotransferase enzyme family</fullName>
    </submittedName>
</protein>
<evidence type="ECO:0000256" key="1">
    <source>
        <dbReference type="SAM" id="MobiDB-lite"/>
    </source>
</evidence>
<dbReference type="GO" id="GO:0016740">
    <property type="term" value="F:transferase activity"/>
    <property type="evidence" value="ECO:0007669"/>
    <property type="project" value="UniProtKB-KW"/>
</dbReference>
<dbReference type="EMBL" id="CP023323">
    <property type="protein sequence ID" value="ATY60194.1"/>
    <property type="molecule type" value="Genomic_DNA"/>
</dbReference>
<accession>A0A2H4SAQ5</accession>
<reference evidence="2 3" key="1">
    <citation type="journal article" date="2017" name="BMC Genomics">
        <title>Chromosome level assembly and secondary metabolite potential of the parasitic fungus Cordyceps militaris.</title>
        <authorList>
            <person name="Kramer G.J."/>
            <person name="Nodwell J.R."/>
        </authorList>
    </citation>
    <scope>NUCLEOTIDE SEQUENCE [LARGE SCALE GENOMIC DNA]</scope>
    <source>
        <strain evidence="2 3">ATCC 34164</strain>
    </source>
</reference>
<dbReference type="VEuPathDB" id="FungiDB:CCM_03424"/>
<keyword evidence="2" id="KW-0808">Transferase</keyword>